<dbReference type="RefSeq" id="WP_283400459.1">
    <property type="nucleotide sequence ID" value="NZ_FXUB01000002.1"/>
</dbReference>
<gene>
    <name evidence="2" type="ORF">SAMN06265339_0979</name>
</gene>
<evidence type="ECO:0000313" key="3">
    <source>
        <dbReference type="Proteomes" id="UP001157911"/>
    </source>
</evidence>
<keyword evidence="1" id="KW-0175">Coiled coil</keyword>
<organism evidence="2 3">
    <name type="scientific">Desulfurobacterium pacificum</name>
    <dbReference type="NCBI Taxonomy" id="240166"/>
    <lineage>
        <taxon>Bacteria</taxon>
        <taxon>Pseudomonadati</taxon>
        <taxon>Aquificota</taxon>
        <taxon>Aquificia</taxon>
        <taxon>Desulfurobacteriales</taxon>
        <taxon>Desulfurobacteriaceae</taxon>
        <taxon>Desulfurobacterium</taxon>
    </lineage>
</organism>
<sequence length="98" mass="12200">MKTETKEDFFKTFPYRLVIEALEKELKRKLQKYKKTNKTLEEKYKLSFEEFEKSKLLEKHNYSWEVENDYIEWEHAVEGIRYCEKKLKELQNLPRTPF</sequence>
<comment type="caution">
    <text evidence="2">The sequence shown here is derived from an EMBL/GenBank/DDBJ whole genome shotgun (WGS) entry which is preliminary data.</text>
</comment>
<keyword evidence="3" id="KW-1185">Reference proteome</keyword>
<protein>
    <recommendedName>
        <fullName evidence="4">DUF4298 domain-containing protein</fullName>
    </recommendedName>
</protein>
<feature type="coiled-coil region" evidence="1">
    <location>
        <begin position="19"/>
        <end position="50"/>
    </location>
</feature>
<evidence type="ECO:0000256" key="1">
    <source>
        <dbReference type="SAM" id="Coils"/>
    </source>
</evidence>
<dbReference type="Proteomes" id="UP001157911">
    <property type="component" value="Unassembled WGS sequence"/>
</dbReference>
<evidence type="ECO:0008006" key="4">
    <source>
        <dbReference type="Google" id="ProtNLM"/>
    </source>
</evidence>
<evidence type="ECO:0000313" key="2">
    <source>
        <dbReference type="EMBL" id="SMP11813.1"/>
    </source>
</evidence>
<proteinExistence type="predicted"/>
<name>A0ABY1NK66_9BACT</name>
<dbReference type="EMBL" id="FXUB01000002">
    <property type="protein sequence ID" value="SMP11813.1"/>
    <property type="molecule type" value="Genomic_DNA"/>
</dbReference>
<reference evidence="2 3" key="1">
    <citation type="submission" date="2017-05" db="EMBL/GenBank/DDBJ databases">
        <authorList>
            <person name="Varghese N."/>
            <person name="Submissions S."/>
        </authorList>
    </citation>
    <scope>NUCLEOTIDE SEQUENCE [LARGE SCALE GENOMIC DNA]</scope>
    <source>
        <strain evidence="2 3">DSM 15522</strain>
    </source>
</reference>
<accession>A0ABY1NK66</accession>